<protein>
    <recommendedName>
        <fullName evidence="3">Camelysin metallo-endopeptidase</fullName>
    </recommendedName>
</protein>
<evidence type="ECO:0000313" key="1">
    <source>
        <dbReference type="EMBL" id="NYJ75522.1"/>
    </source>
</evidence>
<dbReference type="AlphaFoldDB" id="A0A853DDN6"/>
<accession>A0A853DDN6</accession>
<organism evidence="1 2">
    <name type="scientific">Allobranchiibius huperziae</name>
    <dbReference type="NCBI Taxonomy" id="1874116"/>
    <lineage>
        <taxon>Bacteria</taxon>
        <taxon>Bacillati</taxon>
        <taxon>Actinomycetota</taxon>
        <taxon>Actinomycetes</taxon>
        <taxon>Micrococcales</taxon>
        <taxon>Dermacoccaceae</taxon>
        <taxon>Allobranchiibius</taxon>
    </lineage>
</organism>
<dbReference type="RefSeq" id="WP_246305926.1">
    <property type="nucleotide sequence ID" value="NZ_JACCFW010000001.1"/>
</dbReference>
<dbReference type="EMBL" id="JACCFW010000001">
    <property type="protein sequence ID" value="NYJ75522.1"/>
    <property type="molecule type" value="Genomic_DNA"/>
</dbReference>
<name>A0A853DDN6_9MICO</name>
<gene>
    <name evidence="1" type="ORF">HNR15_002485</name>
</gene>
<evidence type="ECO:0000313" key="2">
    <source>
        <dbReference type="Proteomes" id="UP000571817"/>
    </source>
</evidence>
<keyword evidence="2" id="KW-1185">Reference proteome</keyword>
<sequence length="203" mass="20144">MSASIRRPRRRSVRAITLGAVATGLVTSGALVWGASYSAFSATTSNGSNNWSAGTVALADDSNNTAMFSATNLKPGSTDSKCIAVTSSGSVASAVKLYGTGATTTKALSSSLNLTIAQGTGGGSGSCTGFTPLTSGSAVYTGTLASFGSAATNYSTGVGNWAPTGTASETRVYKITYGLDANTPNTAQGGTASIGFTWEAQNS</sequence>
<evidence type="ECO:0008006" key="3">
    <source>
        <dbReference type="Google" id="ProtNLM"/>
    </source>
</evidence>
<proteinExistence type="predicted"/>
<dbReference type="Proteomes" id="UP000571817">
    <property type="component" value="Unassembled WGS sequence"/>
</dbReference>
<reference evidence="1 2" key="1">
    <citation type="submission" date="2020-07" db="EMBL/GenBank/DDBJ databases">
        <title>Sequencing the genomes of 1000 actinobacteria strains.</title>
        <authorList>
            <person name="Klenk H.-P."/>
        </authorList>
    </citation>
    <scope>NUCLEOTIDE SEQUENCE [LARGE SCALE GENOMIC DNA]</scope>
    <source>
        <strain evidence="1 2">DSM 29531</strain>
    </source>
</reference>
<comment type="caution">
    <text evidence="1">The sequence shown here is derived from an EMBL/GenBank/DDBJ whole genome shotgun (WGS) entry which is preliminary data.</text>
</comment>